<dbReference type="SUPFAM" id="SSF53613">
    <property type="entry name" value="Ribokinase-like"/>
    <property type="match status" value="1"/>
</dbReference>
<feature type="binding site" evidence="8">
    <location>
        <begin position="244"/>
        <end position="253"/>
    </location>
    <ligand>
        <name>ATP</name>
        <dbReference type="ChEBI" id="CHEBI:30616"/>
    </ligand>
</feature>
<keyword evidence="2 8" id="KW-0547">Nucleotide-binding</keyword>
<evidence type="ECO:0000256" key="4">
    <source>
        <dbReference type="ARBA" id="ARBA00022857"/>
    </source>
</evidence>
<evidence type="ECO:0000256" key="7">
    <source>
        <dbReference type="ARBA" id="ARBA00047472"/>
    </source>
</evidence>
<dbReference type="Pfam" id="PF01256">
    <property type="entry name" value="Carb_kinase"/>
    <property type="match status" value="1"/>
</dbReference>
<proteinExistence type="inferred from homology"/>
<comment type="catalytic activity">
    <reaction evidence="8">
        <text>(6S)-NADHX + ATP = ADP + phosphate + NADH + H(+)</text>
        <dbReference type="Rhea" id="RHEA:19017"/>
        <dbReference type="ChEBI" id="CHEBI:15378"/>
        <dbReference type="ChEBI" id="CHEBI:30616"/>
        <dbReference type="ChEBI" id="CHEBI:43474"/>
        <dbReference type="ChEBI" id="CHEBI:57945"/>
        <dbReference type="ChEBI" id="CHEBI:64074"/>
        <dbReference type="ChEBI" id="CHEBI:456216"/>
        <dbReference type="EC" id="4.2.1.93"/>
    </reaction>
</comment>
<dbReference type="Proteomes" id="UP000788993">
    <property type="component" value="Unassembled WGS sequence"/>
</dbReference>
<dbReference type="HAMAP" id="MF_01965">
    <property type="entry name" value="NADHX_dehydratase"/>
    <property type="match status" value="1"/>
</dbReference>
<dbReference type="GO" id="GO:0046496">
    <property type="term" value="P:nicotinamide nucleotide metabolic process"/>
    <property type="evidence" value="ECO:0007669"/>
    <property type="project" value="UniProtKB-UniRule"/>
</dbReference>
<keyword evidence="3 8" id="KW-0067">ATP-binding</keyword>
<evidence type="ECO:0000256" key="1">
    <source>
        <dbReference type="ARBA" id="ARBA00022553"/>
    </source>
</evidence>
<evidence type="ECO:0000256" key="3">
    <source>
        <dbReference type="ARBA" id="ARBA00022840"/>
    </source>
</evidence>
<comment type="similarity">
    <text evidence="8">Belongs to the NnrD/CARKD family.</text>
</comment>
<name>A0A1B7SL12_9ASCO</name>
<dbReference type="InterPro" id="IPR029056">
    <property type="entry name" value="Ribokinase-like"/>
</dbReference>
<dbReference type="GO" id="GO:0110051">
    <property type="term" value="P:metabolite repair"/>
    <property type="evidence" value="ECO:0007669"/>
    <property type="project" value="TreeGrafter"/>
</dbReference>
<keyword evidence="8" id="KW-0963">Cytoplasm</keyword>
<evidence type="ECO:0000256" key="5">
    <source>
        <dbReference type="ARBA" id="ARBA00023027"/>
    </source>
</evidence>
<comment type="cofactor">
    <cofactor evidence="8">
        <name>Mg(2+)</name>
        <dbReference type="ChEBI" id="CHEBI:18420"/>
    </cofactor>
</comment>
<feature type="binding site" evidence="8">
    <location>
        <begin position="225"/>
        <end position="229"/>
    </location>
    <ligand>
        <name>ATP</name>
        <dbReference type="ChEBI" id="CHEBI:30616"/>
    </ligand>
</feature>
<comment type="function">
    <text evidence="8">Catalyzes the dehydration of the S-form of NAD(P)HX at the expense of ATP, which is converted to ADP. Together with NAD(P)HX epimerase, which catalyzes the epimerization of the S- and R-forms, the enzyme allows the repair of both epimers of NAD(P)HX, a damaged form of NAD(P)H that is a result of enzymatic or heat-dependent hydration.</text>
</comment>
<dbReference type="CDD" id="cd01171">
    <property type="entry name" value="YXKO-related"/>
    <property type="match status" value="1"/>
</dbReference>
<keyword evidence="4" id="KW-0521">NADP</keyword>
<dbReference type="EMBL" id="JAEUBD010000983">
    <property type="protein sequence ID" value="KAH3669741.1"/>
    <property type="molecule type" value="Genomic_DNA"/>
</dbReference>
<reference evidence="9" key="2">
    <citation type="submission" date="2021-01" db="EMBL/GenBank/DDBJ databases">
        <authorList>
            <person name="Schikora-Tamarit M.A."/>
        </authorList>
    </citation>
    <scope>NUCLEOTIDE SEQUENCE</scope>
    <source>
        <strain evidence="9">NCAIM Y.01608</strain>
    </source>
</reference>
<feature type="binding site" evidence="8">
    <location>
        <position position="136"/>
    </location>
    <ligand>
        <name>(6S)-NADPHX</name>
        <dbReference type="ChEBI" id="CHEBI:64076"/>
    </ligand>
</feature>
<feature type="binding site" evidence="8">
    <location>
        <begin position="189"/>
        <end position="195"/>
    </location>
    <ligand>
        <name>(6S)-NADPHX</name>
        <dbReference type="ChEBI" id="CHEBI:64076"/>
    </ligand>
</feature>
<evidence type="ECO:0000256" key="6">
    <source>
        <dbReference type="ARBA" id="ARBA00023239"/>
    </source>
</evidence>
<dbReference type="PANTHER" id="PTHR12592">
    <property type="entry name" value="ATP-DEPENDENT (S)-NAD(P)H-HYDRATE DEHYDRATASE FAMILY MEMBER"/>
    <property type="match status" value="1"/>
</dbReference>
<evidence type="ECO:0000256" key="8">
    <source>
        <dbReference type="HAMAP-Rule" id="MF_03157"/>
    </source>
</evidence>
<dbReference type="PROSITE" id="PS51383">
    <property type="entry name" value="YJEF_C_3"/>
    <property type="match status" value="1"/>
</dbReference>
<comment type="subcellular location">
    <subcellularLocation>
        <location evidence="8">Cytoplasm</location>
    </subcellularLocation>
</comment>
<dbReference type="RefSeq" id="XP_018211989.1">
    <property type="nucleotide sequence ID" value="XM_018353810.1"/>
</dbReference>
<dbReference type="InterPro" id="IPR000631">
    <property type="entry name" value="CARKD"/>
</dbReference>
<comment type="catalytic activity">
    <reaction evidence="7 8">
        <text>(6S)-NADPHX + ATP = ADP + phosphate + NADPH + H(+)</text>
        <dbReference type="Rhea" id="RHEA:32231"/>
        <dbReference type="ChEBI" id="CHEBI:15378"/>
        <dbReference type="ChEBI" id="CHEBI:30616"/>
        <dbReference type="ChEBI" id="CHEBI:43474"/>
        <dbReference type="ChEBI" id="CHEBI:57783"/>
        <dbReference type="ChEBI" id="CHEBI:64076"/>
        <dbReference type="ChEBI" id="CHEBI:456216"/>
        <dbReference type="EC" id="4.2.1.93"/>
    </reaction>
</comment>
<evidence type="ECO:0000313" key="10">
    <source>
        <dbReference type="Proteomes" id="UP000788993"/>
    </source>
</evidence>
<evidence type="ECO:0000313" key="9">
    <source>
        <dbReference type="EMBL" id="KAH3669741.1"/>
    </source>
</evidence>
<dbReference type="EC" id="4.2.1.93" evidence="8"/>
<keyword evidence="10" id="KW-1185">Reference proteome</keyword>
<reference evidence="9" key="1">
    <citation type="journal article" date="2021" name="Open Biol.">
        <title>Shared evolutionary footprints suggest mitochondrial oxidative damage underlies multiple complex I losses in fungi.</title>
        <authorList>
            <person name="Schikora-Tamarit M.A."/>
            <person name="Marcet-Houben M."/>
            <person name="Nosek J."/>
            <person name="Gabaldon T."/>
        </authorList>
    </citation>
    <scope>NUCLEOTIDE SEQUENCE</scope>
    <source>
        <strain evidence="9">NCAIM Y.01608</strain>
    </source>
</reference>
<keyword evidence="6 8" id="KW-0456">Lyase</keyword>
<keyword evidence="5 8" id="KW-0520">NAD</keyword>
<keyword evidence="1 8" id="KW-0597">Phosphoprotein</keyword>
<dbReference type="FunFam" id="3.40.1190.20:FF:000023">
    <property type="entry name" value="ATP-dependent (S)-NAD(P)H-hydrate dehydratase"/>
    <property type="match status" value="1"/>
</dbReference>
<evidence type="ECO:0000256" key="2">
    <source>
        <dbReference type="ARBA" id="ARBA00022741"/>
    </source>
</evidence>
<dbReference type="NCBIfam" id="TIGR00196">
    <property type="entry name" value="yjeF_cterm"/>
    <property type="match status" value="1"/>
</dbReference>
<protein>
    <recommendedName>
        <fullName evidence="8">ATP-dependent (S)-NAD(P)H-hydrate dehydratase</fullName>
        <ecNumber evidence="8">4.2.1.93</ecNumber>
    </recommendedName>
    <alternativeName>
        <fullName evidence="8">ATP-dependent NAD(P)HX dehydratase</fullName>
    </alternativeName>
</protein>
<dbReference type="PANTHER" id="PTHR12592:SF0">
    <property type="entry name" value="ATP-DEPENDENT (S)-NAD(P)H-HYDRATE DEHYDRATASE"/>
    <property type="match status" value="1"/>
</dbReference>
<dbReference type="Gene3D" id="3.40.1190.20">
    <property type="match status" value="1"/>
</dbReference>
<comment type="caution">
    <text evidence="9">The sequence shown here is derived from an EMBL/GenBank/DDBJ whole genome shotgun (WGS) entry which is preliminary data.</text>
</comment>
<accession>A0A1B7SL12</accession>
<dbReference type="GO" id="GO:0047453">
    <property type="term" value="F:ATP-dependent NAD(P)H-hydrate dehydratase activity"/>
    <property type="evidence" value="ECO:0007669"/>
    <property type="project" value="UniProtKB-UniRule"/>
</dbReference>
<dbReference type="GO" id="GO:0005737">
    <property type="term" value="C:cytoplasm"/>
    <property type="evidence" value="ECO:0007669"/>
    <property type="project" value="UniProtKB-SubCell"/>
</dbReference>
<dbReference type="AlphaFoldDB" id="A0A1B7SL12"/>
<feature type="binding site" evidence="8">
    <location>
        <position position="254"/>
    </location>
    <ligand>
        <name>(6S)-NADPHX</name>
        <dbReference type="ChEBI" id="CHEBI:64076"/>
    </ligand>
</feature>
<sequence>MFKTLKSKNELVYLTRKLIPPLLPNFHKGQCGRVVVIGGCEDYTGAPFFAAHAAALLGCDLSHVICEYSAAPVIKSYSPDLMVHPYMRDSSKMEEDFRLQSKTPTPELIDSYIRSDILPKITSLLDRIHVVVIGPGFGRDKVMLETLKIVIDEIKKRNLPVILDADSIYLISQEPDIIRGYSRAIITPNPVEFKRIADALGIKESDPHLEAKAVSKALQVTILRKGAVDLIVDGEQLIIAEEEGGLRRVGGQGDSLTGMIATFLAWGTYSYRNRLWEESKEEPVLGDQEVKMLACYGGSILTKYASKLAFEQHYRAMQTSDLHKFIGQAFLEKFGKKEDEDSSYTL</sequence>
<organism evidence="9 10">
    <name type="scientific">Ogataea polymorpha</name>
    <dbReference type="NCBI Taxonomy" id="460523"/>
    <lineage>
        <taxon>Eukaryota</taxon>
        <taxon>Fungi</taxon>
        <taxon>Dikarya</taxon>
        <taxon>Ascomycota</taxon>
        <taxon>Saccharomycotina</taxon>
        <taxon>Pichiomycetes</taxon>
        <taxon>Pichiales</taxon>
        <taxon>Pichiaceae</taxon>
        <taxon>Ogataea</taxon>
    </lineage>
</organism>
<dbReference type="GO" id="GO:0005524">
    <property type="term" value="F:ATP binding"/>
    <property type="evidence" value="ECO:0007669"/>
    <property type="project" value="UniProtKB-KW"/>
</dbReference>
<gene>
    <name evidence="9" type="ORF">OGATHE_002553</name>
</gene>